<keyword evidence="1" id="KW-1133">Transmembrane helix</keyword>
<evidence type="ECO:0000313" key="3">
    <source>
        <dbReference type="Proteomes" id="UP000324133"/>
    </source>
</evidence>
<keyword evidence="1" id="KW-0812">Transmembrane</keyword>
<sequence length="258" mass="29854">MKTQFSFTRFWWLFRKHTAENIKYYLLCAAVLIGLLVLFMGFLIMVETSPMTTDKQGVIYVFMLLAAGPIFTSTIFAHLGDKRKAIASLTLPASHFEKYLVGWIYSYVIFQVVYIACFFLVASILLPLDDWRGQEYEIMSLYSNEDGQITGLNLFFFLHSVTFLGSIFFEKWQFIKTAFIIIIIGLVVTLVNKTILQSLLGHTLDDAFPFSNLYFSEAGEYFQLRFPEKQEYILGLVLLGTSLLLWTSAYFRLREKEV</sequence>
<protein>
    <submittedName>
        <fullName evidence="2">Uncharacterized protein</fullName>
    </submittedName>
</protein>
<comment type="caution">
    <text evidence="2">The sequence shown here is derived from an EMBL/GenBank/DDBJ whole genome shotgun (WGS) entry which is preliminary data.</text>
</comment>
<dbReference type="Proteomes" id="UP000324133">
    <property type="component" value="Unassembled WGS sequence"/>
</dbReference>
<keyword evidence="3" id="KW-1185">Reference proteome</keyword>
<gene>
    <name evidence="2" type="ORF">FOA19_10970</name>
</gene>
<feature type="transmembrane region" description="Helical" evidence="1">
    <location>
        <begin position="100"/>
        <end position="128"/>
    </location>
</feature>
<reference evidence="2 3" key="1">
    <citation type="submission" date="2019-07" db="EMBL/GenBank/DDBJ databases">
        <title>Rufibacter sp. nov., isolated from lake sediment.</title>
        <authorList>
            <person name="Qu J.-H."/>
        </authorList>
    </citation>
    <scope>NUCLEOTIDE SEQUENCE [LARGE SCALE GENOMIC DNA]</scope>
    <source>
        <strain evidence="2 3">NBS58-1</strain>
    </source>
</reference>
<feature type="transmembrane region" description="Helical" evidence="1">
    <location>
        <begin position="58"/>
        <end position="79"/>
    </location>
</feature>
<name>A0A5B6TBF1_9BACT</name>
<evidence type="ECO:0000313" key="2">
    <source>
        <dbReference type="EMBL" id="KAA3437807.1"/>
    </source>
</evidence>
<feature type="transmembrane region" description="Helical" evidence="1">
    <location>
        <begin position="178"/>
        <end position="200"/>
    </location>
</feature>
<dbReference type="AlphaFoldDB" id="A0A5B6TBF1"/>
<dbReference type="RefSeq" id="WP_149090871.1">
    <property type="nucleotide sequence ID" value="NZ_VKKY01000002.1"/>
</dbReference>
<proteinExistence type="predicted"/>
<feature type="transmembrane region" description="Helical" evidence="1">
    <location>
        <begin position="24"/>
        <end position="46"/>
    </location>
</feature>
<dbReference type="OrthoDB" id="1523880at2"/>
<feature type="transmembrane region" description="Helical" evidence="1">
    <location>
        <begin position="148"/>
        <end position="169"/>
    </location>
</feature>
<accession>A0A5B6TBF1</accession>
<feature type="transmembrane region" description="Helical" evidence="1">
    <location>
        <begin position="232"/>
        <end position="253"/>
    </location>
</feature>
<evidence type="ECO:0000256" key="1">
    <source>
        <dbReference type="SAM" id="Phobius"/>
    </source>
</evidence>
<dbReference type="EMBL" id="VKKY01000002">
    <property type="protein sequence ID" value="KAA3437807.1"/>
    <property type="molecule type" value="Genomic_DNA"/>
</dbReference>
<keyword evidence="1" id="KW-0472">Membrane</keyword>
<organism evidence="2 3">
    <name type="scientific">Rufibacter hautae</name>
    <dbReference type="NCBI Taxonomy" id="2595005"/>
    <lineage>
        <taxon>Bacteria</taxon>
        <taxon>Pseudomonadati</taxon>
        <taxon>Bacteroidota</taxon>
        <taxon>Cytophagia</taxon>
        <taxon>Cytophagales</taxon>
        <taxon>Hymenobacteraceae</taxon>
        <taxon>Rufibacter</taxon>
    </lineage>
</organism>